<organism evidence="2 3">
    <name type="scientific">Methylophilus rhizosphaerae</name>
    <dbReference type="NCBI Taxonomy" id="492660"/>
    <lineage>
        <taxon>Bacteria</taxon>
        <taxon>Pseudomonadati</taxon>
        <taxon>Pseudomonadota</taxon>
        <taxon>Betaproteobacteria</taxon>
        <taxon>Nitrosomonadales</taxon>
        <taxon>Methylophilaceae</taxon>
        <taxon>Methylophilus</taxon>
    </lineage>
</organism>
<evidence type="ECO:0000313" key="3">
    <source>
        <dbReference type="Proteomes" id="UP000198629"/>
    </source>
</evidence>
<dbReference type="EMBL" id="FNFX01000001">
    <property type="protein sequence ID" value="SDK08154.1"/>
    <property type="molecule type" value="Genomic_DNA"/>
</dbReference>
<reference evidence="3" key="1">
    <citation type="submission" date="2016-10" db="EMBL/GenBank/DDBJ databases">
        <authorList>
            <person name="Varghese N."/>
            <person name="Submissions S."/>
        </authorList>
    </citation>
    <scope>NUCLEOTIDE SEQUENCE [LARGE SCALE GENOMIC DNA]</scope>
    <source>
        <strain evidence="3">CBMB127</strain>
    </source>
</reference>
<keyword evidence="3" id="KW-1185">Reference proteome</keyword>
<name>A0A1G8Z0I6_9PROT</name>
<keyword evidence="1" id="KW-1133">Transmembrane helix</keyword>
<dbReference type="NCBIfam" id="TIGR04498">
    <property type="entry name" value="AbiV_defense"/>
    <property type="match status" value="1"/>
</dbReference>
<dbReference type="InterPro" id="IPR030987">
    <property type="entry name" value="AbiV"/>
</dbReference>
<feature type="transmembrane region" description="Helical" evidence="1">
    <location>
        <begin position="6"/>
        <end position="25"/>
    </location>
</feature>
<keyword evidence="1" id="KW-0812">Transmembrane</keyword>
<proteinExistence type="predicted"/>
<dbReference type="AlphaFoldDB" id="A0A1G8Z0I6"/>
<dbReference type="RefSeq" id="WP_091467880.1">
    <property type="nucleotide sequence ID" value="NZ_FNFX01000001.1"/>
</dbReference>
<accession>A0A1G8Z0I6</accession>
<dbReference type="Proteomes" id="UP000198629">
    <property type="component" value="Unassembled WGS sequence"/>
</dbReference>
<evidence type="ECO:0000256" key="1">
    <source>
        <dbReference type="SAM" id="Phobius"/>
    </source>
</evidence>
<protein>
    <submittedName>
        <fullName evidence="2">Abortive infection protein, AbiV family</fullName>
    </submittedName>
</protein>
<gene>
    <name evidence="2" type="ORF">SAMN05192566_0006</name>
</gene>
<dbReference type="OrthoDB" id="8539577at2"/>
<evidence type="ECO:0000313" key="2">
    <source>
        <dbReference type="EMBL" id="SDK08154.1"/>
    </source>
</evidence>
<keyword evidence="1" id="KW-0472">Membrane</keyword>
<sequence length="280" mass="31526">MESAIFGFLGVIIGALIAVFKDYYFQKKKDEKNAKYLATVVLFELERYASACADVVGDNGLCEGQPDPNGYYTVQVPIPKDAIYKMSWTKAVDEKLKNDLELTAHAAYDHGCELIKDARMLFESHRYSTALALAILAEEEFSKAFTLKQSAENLRWDSTVYNSLRDHASKQGLAQAVVNYIAWEKARARASGGFKSAYPDANKVREIVAAEKAQLNQKLKDRRKQDALYVSITKDGKIQSLPKKFIREDAEKGLLDTENFQDNVALLLGDQDALERFFKL</sequence>
<dbReference type="Pfam" id="PF18728">
    <property type="entry name" value="HEPN_AbiV"/>
    <property type="match status" value="1"/>
</dbReference>